<feature type="domain" description="Methyltransferase" evidence="3">
    <location>
        <begin position="52"/>
        <end position="142"/>
    </location>
</feature>
<dbReference type="Gene3D" id="3.40.50.150">
    <property type="entry name" value="Vaccinia Virus protein VP39"/>
    <property type="match status" value="1"/>
</dbReference>
<dbReference type="SUPFAM" id="SSF53335">
    <property type="entry name" value="S-adenosyl-L-methionine-dependent methyltransferases"/>
    <property type="match status" value="1"/>
</dbReference>
<sequence>MTSTIRVMSTSVGSAYSLRAEEYASLFGSMVTVHPVDRELVRNWASAIEGEVLDAGCGPGQWTKFLHDLGLSASGLDQVPEFIDRARSAYPEVQFQLGSIDGLQRRNDSLAGVLSWYSLIHYDPADIQRPLAEFNRTIRPGGALLIGFFDGETVEEFDHAVAKAYRWSVDALTAELEAAGFEVLESHRRASQGQRPHAAVLAQKLAICNLT</sequence>
<dbReference type="KEGG" id="ari:UM93_05350"/>
<proteinExistence type="predicted"/>
<evidence type="ECO:0000313" key="5">
    <source>
        <dbReference type="Proteomes" id="UP000061839"/>
    </source>
</evidence>
<dbReference type="GO" id="GO:0032259">
    <property type="term" value="P:methylation"/>
    <property type="evidence" value="ECO:0007669"/>
    <property type="project" value="UniProtKB-KW"/>
</dbReference>
<evidence type="ECO:0000256" key="2">
    <source>
        <dbReference type="ARBA" id="ARBA00022679"/>
    </source>
</evidence>
<evidence type="ECO:0000259" key="3">
    <source>
        <dbReference type="Pfam" id="PF13649"/>
    </source>
</evidence>
<dbReference type="RefSeq" id="WP_045074181.1">
    <property type="nucleotide sequence ID" value="NZ_CP011005.1"/>
</dbReference>
<dbReference type="AlphaFoldDB" id="A0A0D4BXC5"/>
<dbReference type="GO" id="GO:0008168">
    <property type="term" value="F:methyltransferase activity"/>
    <property type="evidence" value="ECO:0007669"/>
    <property type="project" value="UniProtKB-KW"/>
</dbReference>
<dbReference type="PANTHER" id="PTHR43861">
    <property type="entry name" value="TRANS-ACONITATE 2-METHYLTRANSFERASE-RELATED"/>
    <property type="match status" value="1"/>
</dbReference>
<evidence type="ECO:0000256" key="1">
    <source>
        <dbReference type="ARBA" id="ARBA00022603"/>
    </source>
</evidence>
<dbReference type="PATRIC" id="fig|1618207.4.peg.1089"/>
<dbReference type="HOGENOM" id="CLU_060397_1_0_11"/>
<protein>
    <submittedName>
        <fullName evidence="4">SAM-dependent methyltransferase</fullName>
    </submittedName>
</protein>
<keyword evidence="2 4" id="KW-0808">Transferase</keyword>
<dbReference type="STRING" id="1618207.UM93_05350"/>
<reference evidence="4 5" key="1">
    <citation type="journal article" date="2015" name="Genome Announc.">
        <title>Complete Genome Sequencing of Protease-Producing Novel Arthrobacter sp. Strain IHBB 11108 Using PacBio Single-Molecule Real-Time Sequencing Technology.</title>
        <authorList>
            <person name="Kiran S."/>
            <person name="Swarnkar M.K."/>
            <person name="Pal M."/>
            <person name="Thakur R."/>
            <person name="Tewari R."/>
            <person name="Singh A.K."/>
            <person name="Gulati A."/>
        </authorList>
    </citation>
    <scope>NUCLEOTIDE SEQUENCE [LARGE SCALE GENOMIC DNA]</scope>
    <source>
        <strain evidence="4 5">IHBB 11108</strain>
    </source>
</reference>
<gene>
    <name evidence="4" type="ORF">UM93_05350</name>
</gene>
<accession>A0A0D4BXC5</accession>
<dbReference type="InterPro" id="IPR029063">
    <property type="entry name" value="SAM-dependent_MTases_sf"/>
</dbReference>
<evidence type="ECO:0000313" key="4">
    <source>
        <dbReference type="EMBL" id="AJT41087.1"/>
    </source>
</evidence>
<organism evidence="4 5">
    <name type="scientific">Psychromicrobium lacuslunae</name>
    <dbReference type="NCBI Taxonomy" id="1618207"/>
    <lineage>
        <taxon>Bacteria</taxon>
        <taxon>Bacillati</taxon>
        <taxon>Actinomycetota</taxon>
        <taxon>Actinomycetes</taxon>
        <taxon>Micrococcales</taxon>
        <taxon>Micrococcaceae</taxon>
        <taxon>Psychromicrobium</taxon>
    </lineage>
</organism>
<dbReference type="EMBL" id="CP011005">
    <property type="protein sequence ID" value="AJT41087.1"/>
    <property type="molecule type" value="Genomic_DNA"/>
</dbReference>
<dbReference type="InterPro" id="IPR041698">
    <property type="entry name" value="Methyltransf_25"/>
</dbReference>
<dbReference type="Proteomes" id="UP000061839">
    <property type="component" value="Chromosome"/>
</dbReference>
<dbReference type="PANTHER" id="PTHR43861:SF1">
    <property type="entry name" value="TRANS-ACONITATE 2-METHYLTRANSFERASE"/>
    <property type="match status" value="1"/>
</dbReference>
<keyword evidence="1 4" id="KW-0489">Methyltransferase</keyword>
<keyword evidence="5" id="KW-1185">Reference proteome</keyword>
<dbReference type="Pfam" id="PF13649">
    <property type="entry name" value="Methyltransf_25"/>
    <property type="match status" value="1"/>
</dbReference>
<dbReference type="CDD" id="cd02440">
    <property type="entry name" value="AdoMet_MTases"/>
    <property type="match status" value="1"/>
</dbReference>
<name>A0A0D4BXC5_9MICC</name>